<sequence>MANELGKLTIAPWMKGTGETSSPVVQQEATYREKANEEAAALDTDVERLNQPSNEYDQTLRSIKQRSLTMLTSRVYHQPRHNDLHTACGVVEHLRDQGEYQHSRRLAQEISGVLENAEIRLERSGQRPQHLNTSTGRLPVSI</sequence>
<protein>
    <submittedName>
        <fullName evidence="1">Uncharacterized protein</fullName>
    </submittedName>
</protein>
<evidence type="ECO:0000313" key="1">
    <source>
        <dbReference type="EMBL" id="KAK5075702.1"/>
    </source>
</evidence>
<keyword evidence="2" id="KW-1185">Reference proteome</keyword>
<reference evidence="1 2" key="1">
    <citation type="submission" date="2023-08" db="EMBL/GenBank/DDBJ databases">
        <title>Black Yeasts Isolated from many extreme environments.</title>
        <authorList>
            <person name="Coleine C."/>
            <person name="Stajich J.E."/>
            <person name="Selbmann L."/>
        </authorList>
    </citation>
    <scope>NUCLEOTIDE SEQUENCE [LARGE SCALE GENOMIC DNA]</scope>
    <source>
        <strain evidence="1 2">CCFEE 5885</strain>
    </source>
</reference>
<gene>
    <name evidence="1" type="ORF">LTR24_009958</name>
</gene>
<dbReference type="EMBL" id="JAVRRG010000255">
    <property type="protein sequence ID" value="KAK5075702.1"/>
    <property type="molecule type" value="Genomic_DNA"/>
</dbReference>
<accession>A0ABR0JWA3</accession>
<proteinExistence type="predicted"/>
<comment type="caution">
    <text evidence="1">The sequence shown here is derived from an EMBL/GenBank/DDBJ whole genome shotgun (WGS) entry which is preliminary data.</text>
</comment>
<name>A0ABR0JWA3_9EURO</name>
<organism evidence="1 2">
    <name type="scientific">Lithohypha guttulata</name>
    <dbReference type="NCBI Taxonomy" id="1690604"/>
    <lineage>
        <taxon>Eukaryota</taxon>
        <taxon>Fungi</taxon>
        <taxon>Dikarya</taxon>
        <taxon>Ascomycota</taxon>
        <taxon>Pezizomycotina</taxon>
        <taxon>Eurotiomycetes</taxon>
        <taxon>Chaetothyriomycetidae</taxon>
        <taxon>Chaetothyriales</taxon>
        <taxon>Trichomeriaceae</taxon>
        <taxon>Lithohypha</taxon>
    </lineage>
</organism>
<dbReference type="Proteomes" id="UP001345013">
    <property type="component" value="Unassembled WGS sequence"/>
</dbReference>
<evidence type="ECO:0000313" key="2">
    <source>
        <dbReference type="Proteomes" id="UP001345013"/>
    </source>
</evidence>